<dbReference type="AlphaFoldDB" id="A0A364KWT4"/>
<organism evidence="2 3">
    <name type="scientific">Talaromyces amestolkiae</name>
    <dbReference type="NCBI Taxonomy" id="1196081"/>
    <lineage>
        <taxon>Eukaryota</taxon>
        <taxon>Fungi</taxon>
        <taxon>Dikarya</taxon>
        <taxon>Ascomycota</taxon>
        <taxon>Pezizomycotina</taxon>
        <taxon>Eurotiomycetes</taxon>
        <taxon>Eurotiomycetidae</taxon>
        <taxon>Eurotiales</taxon>
        <taxon>Trichocomaceae</taxon>
        <taxon>Talaromyces</taxon>
        <taxon>Talaromyces sect. Talaromyces</taxon>
    </lineage>
</organism>
<gene>
    <name evidence="2" type="ORF">BHQ10_004027</name>
</gene>
<dbReference type="GeneID" id="63793243"/>
<dbReference type="SUPFAM" id="SSF53850">
    <property type="entry name" value="Periplasmic binding protein-like II"/>
    <property type="match status" value="1"/>
</dbReference>
<dbReference type="Gene3D" id="3.40.190.10">
    <property type="entry name" value="Periplasmic binding protein-like II"/>
    <property type="match status" value="1"/>
</dbReference>
<keyword evidence="3" id="KW-1185">Reference proteome</keyword>
<dbReference type="RefSeq" id="XP_040732531.1">
    <property type="nucleotide sequence ID" value="XM_040876349.1"/>
</dbReference>
<name>A0A364KWT4_TALAM</name>
<proteinExistence type="predicted"/>
<dbReference type="EMBL" id="MIKG01000006">
    <property type="protein sequence ID" value="RAO68015.1"/>
    <property type="molecule type" value="Genomic_DNA"/>
</dbReference>
<accession>A0A364KWT4</accession>
<dbReference type="Pfam" id="PF09084">
    <property type="entry name" value="NMT1"/>
    <property type="match status" value="1"/>
</dbReference>
<dbReference type="InterPro" id="IPR015168">
    <property type="entry name" value="SsuA/THI5"/>
</dbReference>
<dbReference type="Proteomes" id="UP000249363">
    <property type="component" value="Unassembled WGS sequence"/>
</dbReference>
<evidence type="ECO:0000313" key="3">
    <source>
        <dbReference type="Proteomes" id="UP000249363"/>
    </source>
</evidence>
<reference evidence="2 3" key="1">
    <citation type="journal article" date="2017" name="Biotechnol. Biofuels">
        <title>Differential beta-glucosidase expression as a function of carbon source availability in Talaromyces amestolkiae: a genomic and proteomic approach.</title>
        <authorList>
            <person name="de Eugenio L.I."/>
            <person name="Mendez-Liter J.A."/>
            <person name="Nieto-Dominguez M."/>
            <person name="Alonso L."/>
            <person name="Gil-Munoz J."/>
            <person name="Barriuso J."/>
            <person name="Prieto A."/>
            <person name="Martinez M.J."/>
        </authorList>
    </citation>
    <scope>NUCLEOTIDE SEQUENCE [LARGE SCALE GENOMIC DNA]</scope>
    <source>
        <strain evidence="2 3">CIB</strain>
    </source>
</reference>
<comment type="caution">
    <text evidence="2">The sequence shown here is derived from an EMBL/GenBank/DDBJ whole genome shotgun (WGS) entry which is preliminary data.</text>
</comment>
<evidence type="ECO:0000259" key="1">
    <source>
        <dbReference type="Pfam" id="PF09084"/>
    </source>
</evidence>
<feature type="domain" description="SsuA/THI5-like" evidence="1">
    <location>
        <begin position="90"/>
        <end position="141"/>
    </location>
</feature>
<protein>
    <recommendedName>
        <fullName evidence="1">SsuA/THI5-like domain-containing protein</fullName>
    </recommendedName>
</protein>
<evidence type="ECO:0000313" key="2">
    <source>
        <dbReference type="EMBL" id="RAO68015.1"/>
    </source>
</evidence>
<dbReference type="OrthoDB" id="2093528at2759"/>
<sequence length="342" mass="38317">MASQKVPITFAGMLYDRFQPLQSGEVVPEGIDLNFLALSHPRDIFDRMVGGKEFDASELSLSEYICRYAAGHRDFVALPAFPSRAFRHGYIAVNSNIVKEPKDLNGKKVGVPLYTITAAVWIRSVLKQHGVDLDSIQWVQGSLLTAGQYGKPKVAPLTKPVNIVQNESDKSLSQMLEDGDLAATIGADIPPCFRTAEHVKRLFSDFKEVEKAYFQETGIFPIMHTVVVKRELVDKHPWLPSSLFHALNDSKEVARIRMRFLDALRYMVPWLPTAIDEIDEVFGGDAWVYGVEPNRKTLEALVDALYDQGMISSKPTLEELFAPIRGQNWKVGWGTTLPKPSQ</sequence>